<feature type="region of interest" description="Disordered" evidence="1">
    <location>
        <begin position="1142"/>
        <end position="1162"/>
    </location>
</feature>
<dbReference type="GeneID" id="107099878"/>
<feature type="compositionally biased region" description="Basic and acidic residues" evidence="1">
    <location>
        <begin position="1595"/>
        <end position="1607"/>
    </location>
</feature>
<feature type="domain" description="DUF4585" evidence="2">
    <location>
        <begin position="1829"/>
        <end position="1898"/>
    </location>
</feature>
<dbReference type="InterPro" id="IPR052303">
    <property type="entry name" value="CEFIP"/>
</dbReference>
<feature type="compositionally biased region" description="Basic and acidic residues" evidence="1">
    <location>
        <begin position="1227"/>
        <end position="1246"/>
    </location>
</feature>
<name>A0A3Q2DAA2_CYPVA</name>
<dbReference type="STRING" id="28743.ENSCVAP00000015648"/>
<keyword evidence="4" id="KW-1185">Reference proteome</keyword>
<dbReference type="GO" id="GO:0030018">
    <property type="term" value="C:Z disc"/>
    <property type="evidence" value="ECO:0007669"/>
    <property type="project" value="TreeGrafter"/>
</dbReference>
<dbReference type="InterPro" id="IPR027838">
    <property type="entry name" value="DUF4585"/>
</dbReference>
<sequence length="1951" mass="220703">MSYLEKRHINHRMGSMLHHRFPNGFTDLLMDETDREVSTLTDRAFRSLCVGDEAVYNHDFLWGYSPYSCFKPLAGEPFKTNVHRKSKKAGQHQSDKINPQHWKQHQQENISHMSSFLKVLHTAEERTGGMVDSNDEAWDKSTLRSIEQELSEFSSDYHTCLSNRYYNNNQLDQSSDGSSNEKDVKISSRKLTKIKNVKSTEKLRKLNIKNFFLHSEFSPFESWTDFNRYPFGKDNTVTDILSADNVSKWYNIPSYKEVTGLHTTQILNKNELQSCQKVTFVCSAAKVPKPTTTPPPSKALPKPAAPLTEKRCLSDGGDKNAAPWRRTGCRAKNMVAANQLGKPAQERNSKPMDEEVESAEVKTIQEVSSLASTPFSISHLMTPIIPSGEPTETLQTVLSPSVCDLLGSTNSEAKVTPEPQVKRETYKSLASSILFKLKDNRKRVKSQYSPKKFKTLELIEGGYQTLPSDNTNHPLSEGSGSGLSTPAILKDGLTVSPVLEHIVSPSHVSITTHNSDKPVSEDYLVENVLQGKCEADNIYHGEESRILPLNIPKNCQSPLPRKLNYSSPTMYEKTNHVNSDLNNPSGPQSNNALADTNILNNGRKRELCSNALSTNTRLSSIPLKVDTDYMPVISPQTLKIGQLSSGGDTEINAKTLWVLKHNKEVAVQLAPKEDKTGDQTICRTNAIKDAKEAISMAGNIAQSANLLDSNSNHIPDASILRQKEIDQRAFKLASESRVDSLVTGNNYALLKNEPCHVIPVGKCNVHKEPPPVPKRHFSKSDALLCLSVGKQQMHADKVSKDDLLIAKLDLQTEECESAQEQGKHKQVFSSRLNDFIKHEKQSLTSNERANYKETYLKMKAKMETDEEMESIARLRNSEYISNDFQALKELERARLNDCKLENMRSRLEIFRIEKDAKAKNNLISRKLRNIKKGMLSVRGNGSTKKNIFVVKEHGKQDVFVNQNRNLIAIKAILNYDCEELEEVRAERENRCKFTEQGEITKAGDNFIEKSGETWSQEGRKDHKNCMFKPTEKKNDSTFPHKEKNLKQRFGDLKKNRTLPGPPEKDRLGNKEAVPDIDTEGNKQNLILNIKGEGMIKNLDNYHRETRLPETAGYVCNNREKYLTNERDEEWIDAPLVAPRTKKVGRREKGNPNFGSSEEQLSRISTGPEINVSGDVNKALLSQHETFDKEWQDEVKYTSLKQSSETDMFTFGLGNKLMINTSLKIEATSEGHAKPQEMYESERKASLKPDSITEQNDNINKKKKTQHEHFKLTNEDIYTDAEELGKIPRNIVSPFLLKKDVRVVKSQHDQASMSPKSCYFTMESTLNTTAENGLDFYFLGNSPTEVKQVNEPGQTVSPNNLRETGVECCFLSGQEYMLDSLKQPLKSTKSQQELPFMDSPARSNGLDFDKQLHQTNENQQPSMSNGLDFDKQLQQENENRVPSVSNHLSTNNISITTVDVFKVKEISAGESPTYLLASSNIQNEGCSFIPQQEERFCMVNPSSEGRKGLQASTAEPTDDSPENSKVFMERKKTKDIIEPVFISRSNNGQNGLPKPPKVLPKSEKAVQKAIKLTNRRMKKDESQRLTQKLSQSSGKHRAEDMRNNKSEQKNSGSAKTCSNNKRKNYDNNHTAKHHSNDSHVQDECHSANHNQNEVETNHKSWRQRQDSKEGNYQRASEPTNLTSERQIHTTDSYAKEKPDCKDYNTDSIISNVPVYKVHVSERPMSKRPFNRSQSIDRYLGSQEEHRFSTNLPISERLEPRTLHIENSIKHDIQQRGRAKEKPNKGLPLRRSQSTDAYNTNRTPLYRQSNHTGQFSCQSSMDHAVLTQSLPITQRKLLQDPDSGQYFFVDLPVQVKTKTFLDPATGGYIQLPVQQPDGGVPQAPKLEVLTSPLVVYHSFVPVPLSPMAQKANIQASHVEPRGLQHRQQEMARHIKEGRQDLMLAEFLDTEELN</sequence>
<dbReference type="OrthoDB" id="8945866at2759"/>
<organism evidence="3 4">
    <name type="scientific">Cyprinodon variegatus</name>
    <name type="common">Sheepshead minnow</name>
    <dbReference type="NCBI Taxonomy" id="28743"/>
    <lineage>
        <taxon>Eukaryota</taxon>
        <taxon>Metazoa</taxon>
        <taxon>Chordata</taxon>
        <taxon>Craniata</taxon>
        <taxon>Vertebrata</taxon>
        <taxon>Euteleostomi</taxon>
        <taxon>Actinopterygii</taxon>
        <taxon>Neopterygii</taxon>
        <taxon>Teleostei</taxon>
        <taxon>Neoteleostei</taxon>
        <taxon>Acanthomorphata</taxon>
        <taxon>Ovalentaria</taxon>
        <taxon>Atherinomorphae</taxon>
        <taxon>Cyprinodontiformes</taxon>
        <taxon>Cyprinodontidae</taxon>
        <taxon>Cyprinodon</taxon>
    </lineage>
</organism>
<reference evidence="3" key="1">
    <citation type="submission" date="2025-08" db="UniProtKB">
        <authorList>
            <consortium name="Ensembl"/>
        </authorList>
    </citation>
    <scope>IDENTIFICATION</scope>
</reference>
<feature type="compositionally biased region" description="Basic and acidic residues" evidence="1">
    <location>
        <begin position="1684"/>
        <end position="1700"/>
    </location>
</feature>
<feature type="compositionally biased region" description="Basic and acidic residues" evidence="1">
    <location>
        <begin position="1765"/>
        <end position="1782"/>
    </location>
</feature>
<feature type="compositionally biased region" description="Basic and acidic residues" evidence="1">
    <location>
        <begin position="1654"/>
        <end position="1670"/>
    </location>
</feature>
<feature type="compositionally biased region" description="Basic and acidic residues" evidence="1">
    <location>
        <begin position="308"/>
        <end position="318"/>
    </location>
</feature>
<feature type="region of interest" description="Disordered" evidence="1">
    <location>
        <begin position="1386"/>
        <end position="1406"/>
    </location>
</feature>
<dbReference type="Pfam" id="PF15232">
    <property type="entry name" value="DUF4585"/>
    <property type="match status" value="1"/>
</dbReference>
<dbReference type="OMA" id="HRMGSML"/>
<dbReference type="PANTHER" id="PTHR33775:SF2">
    <property type="entry name" value="CARDIAC-ENRICHED FHL2-INTERACTING PROTEIN"/>
    <property type="match status" value="1"/>
</dbReference>
<dbReference type="PANTHER" id="PTHR33775">
    <property type="entry name" value="CARDIAC-ENRICHED FHL2-INTERACTING PROTEIN-RELATED"/>
    <property type="match status" value="1"/>
</dbReference>
<dbReference type="GO" id="GO:0070886">
    <property type="term" value="P:positive regulation of calcineurin-NFAT signaling cascade"/>
    <property type="evidence" value="ECO:0007669"/>
    <property type="project" value="TreeGrafter"/>
</dbReference>
<feature type="compositionally biased region" description="Polar residues" evidence="1">
    <location>
        <begin position="1608"/>
        <end position="1618"/>
    </location>
</feature>
<reference evidence="3" key="2">
    <citation type="submission" date="2025-09" db="UniProtKB">
        <authorList>
            <consortium name="Ensembl"/>
        </authorList>
    </citation>
    <scope>IDENTIFICATION</scope>
</reference>
<evidence type="ECO:0000256" key="1">
    <source>
        <dbReference type="SAM" id="MobiDB-lite"/>
    </source>
</evidence>
<feature type="compositionally biased region" description="Polar residues" evidence="1">
    <location>
        <begin position="1152"/>
        <end position="1162"/>
    </location>
</feature>
<feature type="compositionally biased region" description="Basic and acidic residues" evidence="1">
    <location>
        <begin position="1062"/>
        <end position="1073"/>
    </location>
</feature>
<feature type="compositionally biased region" description="Polar residues" evidence="1">
    <location>
        <begin position="1672"/>
        <end position="1683"/>
    </location>
</feature>
<feature type="region of interest" description="Disordered" evidence="1">
    <location>
        <begin position="288"/>
        <end position="324"/>
    </location>
</feature>
<feature type="region of interest" description="Disordered" evidence="1">
    <location>
        <begin position="1052"/>
        <end position="1076"/>
    </location>
</feature>
<feature type="region of interest" description="Disordered" evidence="1">
    <location>
        <begin position="1501"/>
        <end position="1700"/>
    </location>
</feature>
<feature type="compositionally biased region" description="Basic and acidic residues" evidence="1">
    <location>
        <begin position="1526"/>
        <end position="1536"/>
    </location>
</feature>
<dbReference type="RefSeq" id="XP_015253642.1">
    <property type="nucleotide sequence ID" value="XM_015398156.1"/>
</dbReference>
<evidence type="ECO:0000313" key="4">
    <source>
        <dbReference type="Proteomes" id="UP000265020"/>
    </source>
</evidence>
<proteinExistence type="predicted"/>
<dbReference type="KEGG" id="cvg:107099878"/>
<dbReference type="Proteomes" id="UP000265020">
    <property type="component" value="Unassembled WGS sequence"/>
</dbReference>
<accession>A0A3Q2DAA2</accession>
<feature type="compositionally biased region" description="Basic and acidic residues" evidence="1">
    <location>
        <begin position="1633"/>
        <end position="1645"/>
    </location>
</feature>
<dbReference type="GeneTree" id="ENSGT00730000111333"/>
<evidence type="ECO:0000313" key="3">
    <source>
        <dbReference type="Ensembl" id="ENSCVAP00000015648.1"/>
    </source>
</evidence>
<feature type="compositionally biased region" description="Polar residues" evidence="1">
    <location>
        <begin position="1789"/>
        <end position="1806"/>
    </location>
</feature>
<dbReference type="Ensembl" id="ENSCVAT00000023791.1">
    <property type="protein sequence ID" value="ENSCVAP00000015648.1"/>
    <property type="gene ID" value="ENSCVAG00000018477.1"/>
</dbReference>
<feature type="compositionally biased region" description="Polar residues" evidence="1">
    <location>
        <begin position="1583"/>
        <end position="1592"/>
    </location>
</feature>
<feature type="region of interest" description="Disordered" evidence="1">
    <location>
        <begin position="1227"/>
        <end position="1248"/>
    </location>
</feature>
<protein>
    <recommendedName>
        <fullName evidence="2">DUF4585 domain-containing protein</fullName>
    </recommendedName>
</protein>
<evidence type="ECO:0000259" key="2">
    <source>
        <dbReference type="Pfam" id="PF15232"/>
    </source>
</evidence>
<feature type="region of interest" description="Disordered" evidence="1">
    <location>
        <begin position="1765"/>
        <end position="1806"/>
    </location>
</feature>